<organism evidence="3 4">
    <name type="scientific">Hucho hucho</name>
    <name type="common">huchen</name>
    <dbReference type="NCBI Taxonomy" id="62062"/>
    <lineage>
        <taxon>Eukaryota</taxon>
        <taxon>Metazoa</taxon>
        <taxon>Chordata</taxon>
        <taxon>Craniata</taxon>
        <taxon>Vertebrata</taxon>
        <taxon>Euteleostomi</taxon>
        <taxon>Actinopterygii</taxon>
        <taxon>Neopterygii</taxon>
        <taxon>Teleostei</taxon>
        <taxon>Protacanthopterygii</taxon>
        <taxon>Salmoniformes</taxon>
        <taxon>Salmonidae</taxon>
        <taxon>Salmoninae</taxon>
        <taxon>Hucho</taxon>
    </lineage>
</organism>
<reference evidence="3" key="3">
    <citation type="submission" date="2025-09" db="UniProtKB">
        <authorList>
            <consortium name="Ensembl"/>
        </authorList>
    </citation>
    <scope>IDENTIFICATION</scope>
</reference>
<feature type="transmembrane region" description="Helical" evidence="1">
    <location>
        <begin position="93"/>
        <end position="112"/>
    </location>
</feature>
<reference evidence="3" key="2">
    <citation type="submission" date="2025-08" db="UniProtKB">
        <authorList>
            <consortium name="Ensembl"/>
        </authorList>
    </citation>
    <scope>IDENTIFICATION</scope>
</reference>
<keyword evidence="1" id="KW-1133">Transmembrane helix</keyword>
<accession>A0A4W5MBP0</accession>
<dbReference type="STRING" id="62062.ENSHHUP00000035263"/>
<evidence type="ECO:0000256" key="1">
    <source>
        <dbReference type="SAM" id="Phobius"/>
    </source>
</evidence>
<dbReference type="GO" id="GO:0016286">
    <property type="term" value="F:small conductance calcium-activated potassium channel activity"/>
    <property type="evidence" value="ECO:0007669"/>
    <property type="project" value="InterPro"/>
</dbReference>
<dbReference type="SUPFAM" id="SSF81324">
    <property type="entry name" value="Voltage-gated potassium channels"/>
    <property type="match status" value="1"/>
</dbReference>
<feature type="transmembrane region" description="Helical" evidence="1">
    <location>
        <begin position="124"/>
        <end position="141"/>
    </location>
</feature>
<dbReference type="AlphaFoldDB" id="A0A4W5MBP0"/>
<dbReference type="Pfam" id="PF07885">
    <property type="entry name" value="Ion_trans_2"/>
    <property type="match status" value="1"/>
</dbReference>
<feature type="domain" description="Potassium channel" evidence="2">
    <location>
        <begin position="97"/>
        <end position="174"/>
    </location>
</feature>
<reference evidence="4" key="1">
    <citation type="submission" date="2018-06" db="EMBL/GenBank/DDBJ databases">
        <title>Genome assembly of Danube salmon.</title>
        <authorList>
            <person name="Macqueen D.J."/>
            <person name="Gundappa M.K."/>
        </authorList>
    </citation>
    <scope>NUCLEOTIDE SEQUENCE [LARGE SCALE GENOMIC DNA]</scope>
</reference>
<evidence type="ECO:0000313" key="3">
    <source>
        <dbReference type="Ensembl" id="ENSHHUP00000035263.1"/>
    </source>
</evidence>
<evidence type="ECO:0000313" key="4">
    <source>
        <dbReference type="Proteomes" id="UP000314982"/>
    </source>
</evidence>
<feature type="transmembrane region" description="Helical" evidence="1">
    <location>
        <begin position="153"/>
        <end position="171"/>
    </location>
</feature>
<dbReference type="GO" id="GO:0016020">
    <property type="term" value="C:membrane"/>
    <property type="evidence" value="ECO:0007669"/>
    <property type="project" value="InterPro"/>
</dbReference>
<proteinExistence type="predicted"/>
<keyword evidence="1" id="KW-0472">Membrane</keyword>
<dbReference type="InterPro" id="IPR013099">
    <property type="entry name" value="K_chnl_dom"/>
</dbReference>
<dbReference type="PANTHER" id="PTHR10153">
    <property type="entry name" value="SMALL CONDUCTANCE CALCIUM-ACTIVATED POTASSIUM CHANNEL"/>
    <property type="match status" value="1"/>
</dbReference>
<sequence length="257" mass="28733">VWQYLGKGGVEVNSSNSAPLCVSSRHGEVLLDTELLLSALMFLRLYLVHRTILLHSKVLLSASYRSIGSLNNINFTFRFVLKVLMNKYPARTLMVFIFLFWLIASWMLTLCERQTQEETGRMDTALWLIAITFLTVGYGDVSPKTSCGKVVCLFTGVMGVACTAMLVAVMTKKLALNKGEKHVHFFMMDIQISKRAILEDRIVWEKDWGGGRRAWEVGPANLLIASKRRQKEEIIVSLSGKGLVSVQDEELGPTGTG</sequence>
<dbReference type="Gene3D" id="1.10.287.70">
    <property type="match status" value="2"/>
</dbReference>
<keyword evidence="1" id="KW-0812">Transmembrane</keyword>
<dbReference type="InterPro" id="IPR015449">
    <property type="entry name" value="K_chnl_Ca-activ_SK"/>
</dbReference>
<keyword evidence="4" id="KW-1185">Reference proteome</keyword>
<name>A0A4W5MBP0_9TELE</name>
<dbReference type="Proteomes" id="UP000314982">
    <property type="component" value="Unassembled WGS sequence"/>
</dbReference>
<dbReference type="GeneTree" id="ENSGT00950000182904"/>
<dbReference type="Ensembl" id="ENSHHUT00000036682.1">
    <property type="protein sequence ID" value="ENSHHUP00000035263.1"/>
    <property type="gene ID" value="ENSHHUG00000022187.1"/>
</dbReference>
<protein>
    <submittedName>
        <fullName evidence="3">Potassium intermediate/small conductance calcium-activated channel, subfamily N, member 4</fullName>
    </submittedName>
</protein>
<evidence type="ECO:0000259" key="2">
    <source>
        <dbReference type="Pfam" id="PF07885"/>
    </source>
</evidence>